<evidence type="ECO:0008006" key="3">
    <source>
        <dbReference type="Google" id="ProtNLM"/>
    </source>
</evidence>
<dbReference type="EMBL" id="CABDUW010001836">
    <property type="protein sequence ID" value="VTJ84245.1"/>
    <property type="molecule type" value="Genomic_DNA"/>
</dbReference>
<evidence type="ECO:0000313" key="2">
    <source>
        <dbReference type="EMBL" id="VTJ84245.1"/>
    </source>
</evidence>
<organism evidence="2">
    <name type="scientific">Marmota monax</name>
    <name type="common">Woodchuck</name>
    <dbReference type="NCBI Taxonomy" id="9995"/>
    <lineage>
        <taxon>Eukaryota</taxon>
        <taxon>Metazoa</taxon>
        <taxon>Chordata</taxon>
        <taxon>Craniata</taxon>
        <taxon>Vertebrata</taxon>
        <taxon>Euteleostomi</taxon>
        <taxon>Mammalia</taxon>
        <taxon>Eutheria</taxon>
        <taxon>Euarchontoglires</taxon>
        <taxon>Glires</taxon>
        <taxon>Rodentia</taxon>
        <taxon>Sciuromorpha</taxon>
        <taxon>Sciuridae</taxon>
        <taxon>Xerinae</taxon>
        <taxon>Marmotini</taxon>
        <taxon>Marmota</taxon>
    </lineage>
</organism>
<reference evidence="2" key="1">
    <citation type="submission" date="2019-04" db="EMBL/GenBank/DDBJ databases">
        <authorList>
            <person name="Alioto T."/>
            <person name="Alioto T."/>
        </authorList>
    </citation>
    <scope>NUCLEOTIDE SEQUENCE [LARGE SCALE GENOMIC DNA]</scope>
</reference>
<sequence length="162" mass="18209">ENEQLKRNADLIKEKLKSHELEYKNNIAKLVNEMKIKGKEHKIEISKLYQDMQKKGSVAVFELTQLALVSVAPEQMATVIYPGDGLTNEYAEHWYQQKPGLTPMMIIYGKSNQDSGIPDQFAGSNSGNIAMLTISRAQAGNEAEYCFQVWNNTNDAHSDSGR</sequence>
<dbReference type="InterPro" id="IPR013783">
    <property type="entry name" value="Ig-like_fold"/>
</dbReference>
<dbReference type="SUPFAM" id="SSF48726">
    <property type="entry name" value="Immunoglobulin"/>
    <property type="match status" value="1"/>
</dbReference>
<gene>
    <name evidence="2" type="ORF">MONAX_5E001044</name>
</gene>
<comment type="caution">
    <text evidence="2">The sequence shown here is derived from an EMBL/GenBank/DDBJ whole genome shotgun (WGS) entry which is preliminary data.</text>
</comment>
<evidence type="ECO:0000256" key="1">
    <source>
        <dbReference type="SAM" id="Coils"/>
    </source>
</evidence>
<dbReference type="PANTHER" id="PTHR23267">
    <property type="entry name" value="IMMUNOGLOBULIN LIGHT CHAIN"/>
    <property type="match status" value="1"/>
</dbReference>
<dbReference type="AlphaFoldDB" id="A0A5E4CR11"/>
<protein>
    <recommendedName>
        <fullName evidence="3">Immunoglobulin V-set domain-containing protein</fullName>
    </recommendedName>
</protein>
<dbReference type="InterPro" id="IPR036179">
    <property type="entry name" value="Ig-like_dom_sf"/>
</dbReference>
<feature type="non-terminal residue" evidence="2">
    <location>
        <position position="1"/>
    </location>
</feature>
<feature type="coiled-coil region" evidence="1">
    <location>
        <begin position="2"/>
        <end position="33"/>
    </location>
</feature>
<accession>A0A5E4CR11</accession>
<dbReference type="Gene3D" id="2.60.40.10">
    <property type="entry name" value="Immunoglobulins"/>
    <property type="match status" value="1"/>
</dbReference>
<dbReference type="InterPro" id="IPR050150">
    <property type="entry name" value="IgV_Light_Chain"/>
</dbReference>
<proteinExistence type="predicted"/>
<name>A0A5E4CR11_MARMO</name>
<keyword evidence="1" id="KW-0175">Coiled coil</keyword>